<gene>
    <name evidence="1" type="ORF">FRX31_018956</name>
</gene>
<reference evidence="1 2" key="1">
    <citation type="submission" date="2020-06" db="EMBL/GenBank/DDBJ databases">
        <title>Transcriptomic and genomic resources for Thalictrum thalictroides and T. hernandezii: Facilitating candidate gene discovery in an emerging model plant lineage.</title>
        <authorList>
            <person name="Arias T."/>
            <person name="Riano-Pachon D.M."/>
            <person name="Di Stilio V.S."/>
        </authorList>
    </citation>
    <scope>NUCLEOTIDE SEQUENCE [LARGE SCALE GENOMIC DNA]</scope>
    <source>
        <strain evidence="2">cv. WT478/WT964</strain>
        <tissue evidence="1">Leaves</tissue>
    </source>
</reference>
<dbReference type="Proteomes" id="UP000554482">
    <property type="component" value="Unassembled WGS sequence"/>
</dbReference>
<accession>A0A7J6W280</accession>
<name>A0A7J6W280_THATH</name>
<organism evidence="1 2">
    <name type="scientific">Thalictrum thalictroides</name>
    <name type="common">Rue-anemone</name>
    <name type="synonym">Anemone thalictroides</name>
    <dbReference type="NCBI Taxonomy" id="46969"/>
    <lineage>
        <taxon>Eukaryota</taxon>
        <taxon>Viridiplantae</taxon>
        <taxon>Streptophyta</taxon>
        <taxon>Embryophyta</taxon>
        <taxon>Tracheophyta</taxon>
        <taxon>Spermatophyta</taxon>
        <taxon>Magnoliopsida</taxon>
        <taxon>Ranunculales</taxon>
        <taxon>Ranunculaceae</taxon>
        <taxon>Thalictroideae</taxon>
        <taxon>Thalictrum</taxon>
    </lineage>
</organism>
<sequence length="586" mass="67082">MISLNTLLPIFYLQEPQQTQVTKDKEKDLLIILSQISSEIGGWEDEQETDSDHDVEQQYSRDYHECLDDIVCLLVTFLTNESQYVRHSTSNILVAVSNFIAKSRCKWDKFLHKLCVCLEVSMSTILSATSGSSIIESTESDVDSSRHVGKMMVNVNLYTIAGLVRTLRTILKNLKQCPDGELLEIYIKSVDACLTNIPWECMDGIPLVQPSDSQIRSGNDLFCHGKVGSLVSRFVFLGALLQLLCSLIHVITSLEFSTSDKHLDLGKMTNLVPKLLYWCSYQQDRSNRMCISHYLRHKILMLMIRLSFHFHQGTSFFVLWLQLLHEYFEDILHQPITGCHADLDDCLEGSPFLSCVADRQANHRMSNRHLQRQANFLFLKCSFGLINLGKETATNCSCASSNSCLTIQSESDQECCTWKKGSVELSGWLNRHVPLETLVDHGMYLEKCGHFALSFLQLYMDEDDFLFEVLLQLSSLPLPLEQKDFKENNKGFDKLKGDIGFHLNKVFEPVHLFHLFLAERVRDIHFRSPQTSVLWFLLRYDHLILLDYLISKDAGIHCLQYLLRFVPHLLNLKLSALTVLLDAGLI</sequence>
<comment type="caution">
    <text evidence="1">The sequence shown here is derived from an EMBL/GenBank/DDBJ whole genome shotgun (WGS) entry which is preliminary data.</text>
</comment>
<dbReference type="OrthoDB" id="8251209at2759"/>
<keyword evidence="2" id="KW-1185">Reference proteome</keyword>
<proteinExistence type="predicted"/>
<protein>
    <submittedName>
        <fullName evidence="1">Golgin</fullName>
    </submittedName>
</protein>
<dbReference type="InterPro" id="IPR024875">
    <property type="entry name" value="Protein_Lines"/>
</dbReference>
<dbReference type="AlphaFoldDB" id="A0A7J6W280"/>
<evidence type="ECO:0000313" key="1">
    <source>
        <dbReference type="EMBL" id="KAF5191464.1"/>
    </source>
</evidence>
<dbReference type="EMBL" id="JABWDY010022770">
    <property type="protein sequence ID" value="KAF5191464.1"/>
    <property type="molecule type" value="Genomic_DNA"/>
</dbReference>
<dbReference type="PANTHER" id="PTHR16057:SF1">
    <property type="entry name" value="PROTEIN LINES HOMOLOG 1"/>
    <property type="match status" value="1"/>
</dbReference>
<evidence type="ECO:0000313" key="2">
    <source>
        <dbReference type="Proteomes" id="UP000554482"/>
    </source>
</evidence>
<dbReference type="PANTHER" id="PTHR16057">
    <property type="entry name" value="WINS1, 2 PROTEIN"/>
    <property type="match status" value="1"/>
</dbReference>